<dbReference type="Gene3D" id="1.10.10.10">
    <property type="entry name" value="Winged helix-like DNA-binding domain superfamily/Winged helix DNA-binding domain"/>
    <property type="match status" value="1"/>
</dbReference>
<keyword evidence="7" id="KW-1185">Reference proteome</keyword>
<dbReference type="SUPFAM" id="SSF53850">
    <property type="entry name" value="Periplasmic binding protein-like II"/>
    <property type="match status" value="1"/>
</dbReference>
<dbReference type="PROSITE" id="PS50931">
    <property type="entry name" value="HTH_LYSR"/>
    <property type="match status" value="1"/>
</dbReference>
<reference evidence="7" key="1">
    <citation type="submission" date="2023-09" db="EMBL/GenBank/DDBJ databases">
        <authorList>
            <person name="Li S."/>
            <person name="Li X."/>
            <person name="Zhang C."/>
            <person name="Zhao Z."/>
        </authorList>
    </citation>
    <scope>NUCLEOTIDE SEQUENCE [LARGE SCALE GENOMIC DNA]</scope>
    <source>
        <strain evidence="7">SQ149</strain>
    </source>
</reference>
<name>A0ABY9TZ70_9GAMM</name>
<dbReference type="PANTHER" id="PTHR30118:SF11">
    <property type="entry name" value="HTH-TYPE TRANSCRIPTIONAL REGULATOR YIDZ"/>
    <property type="match status" value="1"/>
</dbReference>
<evidence type="ECO:0000313" key="6">
    <source>
        <dbReference type="EMBL" id="WNC74172.1"/>
    </source>
</evidence>
<accession>A0ABY9TZ70</accession>
<comment type="similarity">
    <text evidence="1">Belongs to the LysR transcriptional regulatory family.</text>
</comment>
<keyword evidence="2" id="KW-0805">Transcription regulation</keyword>
<evidence type="ECO:0000256" key="4">
    <source>
        <dbReference type="ARBA" id="ARBA00023163"/>
    </source>
</evidence>
<dbReference type="EMBL" id="CP134145">
    <property type="protein sequence ID" value="WNC74172.1"/>
    <property type="molecule type" value="Genomic_DNA"/>
</dbReference>
<evidence type="ECO:0000256" key="3">
    <source>
        <dbReference type="ARBA" id="ARBA00023125"/>
    </source>
</evidence>
<evidence type="ECO:0000313" key="7">
    <source>
        <dbReference type="Proteomes" id="UP001258994"/>
    </source>
</evidence>
<gene>
    <name evidence="6" type="ORF">RGQ13_09320</name>
</gene>
<dbReference type="InterPro" id="IPR036390">
    <property type="entry name" value="WH_DNA-bd_sf"/>
</dbReference>
<dbReference type="InterPro" id="IPR000847">
    <property type="entry name" value="LysR_HTH_N"/>
</dbReference>
<dbReference type="Gene3D" id="3.40.190.10">
    <property type="entry name" value="Periplasmic binding protein-like II"/>
    <property type="match status" value="2"/>
</dbReference>
<protein>
    <submittedName>
        <fullName evidence="6">LysR family transcriptional regulator</fullName>
    </submittedName>
</protein>
<organism evidence="6 7">
    <name type="scientific">Thalassotalea psychrophila</name>
    <dbReference type="NCBI Taxonomy" id="3065647"/>
    <lineage>
        <taxon>Bacteria</taxon>
        <taxon>Pseudomonadati</taxon>
        <taxon>Pseudomonadota</taxon>
        <taxon>Gammaproteobacteria</taxon>
        <taxon>Alteromonadales</taxon>
        <taxon>Colwelliaceae</taxon>
        <taxon>Thalassotalea</taxon>
    </lineage>
</organism>
<feature type="domain" description="HTH lysR-type" evidence="5">
    <location>
        <begin position="9"/>
        <end position="66"/>
    </location>
</feature>
<evidence type="ECO:0000256" key="1">
    <source>
        <dbReference type="ARBA" id="ARBA00009437"/>
    </source>
</evidence>
<evidence type="ECO:0000256" key="2">
    <source>
        <dbReference type="ARBA" id="ARBA00023015"/>
    </source>
</evidence>
<proteinExistence type="inferred from homology"/>
<evidence type="ECO:0000259" key="5">
    <source>
        <dbReference type="PROSITE" id="PS50931"/>
    </source>
</evidence>
<dbReference type="InterPro" id="IPR050389">
    <property type="entry name" value="LysR-type_TF"/>
</dbReference>
<dbReference type="InterPro" id="IPR036388">
    <property type="entry name" value="WH-like_DNA-bd_sf"/>
</dbReference>
<dbReference type="InterPro" id="IPR005119">
    <property type="entry name" value="LysR_subst-bd"/>
</dbReference>
<keyword evidence="3" id="KW-0238">DNA-binding</keyword>
<dbReference type="Proteomes" id="UP001258994">
    <property type="component" value="Chromosome"/>
</dbReference>
<keyword evidence="4" id="KW-0804">Transcription</keyword>
<dbReference type="Pfam" id="PF03466">
    <property type="entry name" value="LysR_substrate"/>
    <property type="match status" value="1"/>
</dbReference>
<dbReference type="SUPFAM" id="SSF46785">
    <property type="entry name" value="Winged helix' DNA-binding domain"/>
    <property type="match status" value="1"/>
</dbReference>
<sequence>MPNRLLGQFNLNLLKAFYFVYQYRNITKAAKHLNMTQGAVSKALNKLRLEMDDPLFVITGKTLAPTSRAERLGEQIEPLLNSLEEYCFPSELFDPLLFTDTIKIALSGGLIDSISPSLVSKLHRLLPKAQIKIHHWSQATLAELENGNIDIGINHYPLPISKGIRQLMVTQDPACFLMRQGHPILEQEITLEEVSHYQMAGIIIPELTEYQAIVQTELKSLGLKFALRSEHIASLFKTVAESDLLLISTGLAASTQTENLHKEIPEWAKGRFSVSVAIYLQQIKSQNPMHQWLVKHIKQVILTCVKQANI</sequence>
<dbReference type="RefSeq" id="WP_348393279.1">
    <property type="nucleotide sequence ID" value="NZ_CP134145.1"/>
</dbReference>
<dbReference type="Pfam" id="PF00126">
    <property type="entry name" value="HTH_1"/>
    <property type="match status" value="1"/>
</dbReference>
<dbReference type="PANTHER" id="PTHR30118">
    <property type="entry name" value="HTH-TYPE TRANSCRIPTIONAL REGULATOR LEUO-RELATED"/>
    <property type="match status" value="1"/>
</dbReference>